<organism evidence="2 3">
    <name type="scientific">Olpidium bornovanus</name>
    <dbReference type="NCBI Taxonomy" id="278681"/>
    <lineage>
        <taxon>Eukaryota</taxon>
        <taxon>Fungi</taxon>
        <taxon>Fungi incertae sedis</taxon>
        <taxon>Olpidiomycota</taxon>
        <taxon>Olpidiomycotina</taxon>
        <taxon>Olpidiomycetes</taxon>
        <taxon>Olpidiales</taxon>
        <taxon>Olpidiaceae</taxon>
        <taxon>Olpidium</taxon>
    </lineage>
</organism>
<name>A0A8H7ZYZ7_9FUNG</name>
<gene>
    <name evidence="2" type="ORF">BJ554DRAFT_5676</name>
</gene>
<feature type="non-terminal residue" evidence="2">
    <location>
        <position position="1"/>
    </location>
</feature>
<dbReference type="OrthoDB" id="63533at2759"/>
<evidence type="ECO:0000313" key="2">
    <source>
        <dbReference type="EMBL" id="KAG5462041.1"/>
    </source>
</evidence>
<keyword evidence="3" id="KW-1185">Reference proteome</keyword>
<feature type="compositionally biased region" description="Basic and acidic residues" evidence="1">
    <location>
        <begin position="123"/>
        <end position="133"/>
    </location>
</feature>
<sequence length="399" mass="43138">NGGRNLALLHGKHLRARWILPFDGNCFLTSRGFEAIIENLERHGASTKHFIVPMSRVINNTEILVPGNDAPPVAPAEPQLLFRADTNEAYSLNMRYGRRSKVNTACAAEGRPTAGMRAAPWEAQERTTDSPEKGNFRSAGWVYRLFSGEPSQEAPNRAASRNRAYKRLLAVADFLDAIDEGIARRTFRHSNLFLYNETRLRQFRLGVWAGDAAAQREVASVLEGAAGAAEAARIMGSRASACGDGVAAGRALRITDPGALDDVLRNITILALAHYFSGEVRHAHAGANLARMCLLGEPPKELEPDFGFEAVPFAISDETSLLGPAAAVPATFSCPTPAARRPDVFDTANGAAAAGAGSESWRWFVDPEALSKVDVSHALDGFRLLRRAKALTQRELAAL</sequence>
<dbReference type="Proteomes" id="UP000673691">
    <property type="component" value="Unassembled WGS sequence"/>
</dbReference>
<feature type="region of interest" description="Disordered" evidence="1">
    <location>
        <begin position="113"/>
        <end position="133"/>
    </location>
</feature>
<dbReference type="EMBL" id="JAEFCI010002724">
    <property type="protein sequence ID" value="KAG5462041.1"/>
    <property type="molecule type" value="Genomic_DNA"/>
</dbReference>
<dbReference type="AlphaFoldDB" id="A0A8H7ZYZ7"/>
<reference evidence="2 3" key="1">
    <citation type="journal article" name="Sci. Rep.">
        <title>Genome-scale phylogenetic analyses confirm Olpidium as the closest living zoosporic fungus to the non-flagellated, terrestrial fungi.</title>
        <authorList>
            <person name="Chang Y."/>
            <person name="Rochon D."/>
            <person name="Sekimoto S."/>
            <person name="Wang Y."/>
            <person name="Chovatia M."/>
            <person name="Sandor L."/>
            <person name="Salamov A."/>
            <person name="Grigoriev I.V."/>
            <person name="Stajich J.E."/>
            <person name="Spatafora J.W."/>
        </authorList>
    </citation>
    <scope>NUCLEOTIDE SEQUENCE [LARGE SCALE GENOMIC DNA]</scope>
    <source>
        <strain evidence="2">S191</strain>
    </source>
</reference>
<comment type="caution">
    <text evidence="2">The sequence shown here is derived from an EMBL/GenBank/DDBJ whole genome shotgun (WGS) entry which is preliminary data.</text>
</comment>
<accession>A0A8H7ZYZ7</accession>
<evidence type="ECO:0000256" key="1">
    <source>
        <dbReference type="SAM" id="MobiDB-lite"/>
    </source>
</evidence>
<feature type="non-terminal residue" evidence="2">
    <location>
        <position position="399"/>
    </location>
</feature>
<protein>
    <submittedName>
        <fullName evidence="2">Uncharacterized protein</fullName>
    </submittedName>
</protein>
<proteinExistence type="predicted"/>
<evidence type="ECO:0000313" key="3">
    <source>
        <dbReference type="Proteomes" id="UP000673691"/>
    </source>
</evidence>